<dbReference type="InterPro" id="IPR005123">
    <property type="entry name" value="Oxoglu/Fe-dep_dioxygenase_dom"/>
</dbReference>
<dbReference type="PANTHER" id="PTHR46030:SF1">
    <property type="entry name" value="ALPHA-KETOGLUTARATE-DEPENDENT DIOXYGENASE ALKB HOMOLOG 6"/>
    <property type="match status" value="1"/>
</dbReference>
<dbReference type="EMBL" id="CMVM020000148">
    <property type="status" value="NOT_ANNOTATED_CDS"/>
    <property type="molecule type" value="Genomic_DNA"/>
</dbReference>
<evidence type="ECO:0000256" key="1">
    <source>
        <dbReference type="ARBA" id="ARBA00001954"/>
    </source>
</evidence>
<dbReference type="AlphaFoldDB" id="A0A8R1TV57"/>
<sequence>MWSSSSFDRFMARKTPATIRYIPDFIAEEEEKFFLSKIYSVPKPKWQQLLNRRLQNWGGIVGKEFLIRDSVIPPWLDSVIDKIMALGGTFPPDRRPNHVLINEYLPGQGIMAHTDGSAFYPMVTTISLGSDVVVDYYKPIDPKRNNIKEERYLGSIFLEQRSLVVVSDDAYANCLHEIADRPFDVITSHIFNLESINRRIGEVMNRDLRVSLTIRNVPKVSKITAADLIMRQ</sequence>
<comment type="similarity">
    <text evidence="3">Belongs to the alkB family.</text>
</comment>
<evidence type="ECO:0000256" key="5">
    <source>
        <dbReference type="ARBA" id="ARBA00022964"/>
    </source>
</evidence>
<dbReference type="GO" id="GO:0051213">
    <property type="term" value="F:dioxygenase activity"/>
    <property type="evidence" value="ECO:0007669"/>
    <property type="project" value="UniProtKB-KW"/>
</dbReference>
<dbReference type="GO" id="GO:0046872">
    <property type="term" value="F:metal ion binding"/>
    <property type="evidence" value="ECO:0007669"/>
    <property type="project" value="UniProtKB-KW"/>
</dbReference>
<evidence type="ECO:0000259" key="10">
    <source>
        <dbReference type="PROSITE" id="PS51471"/>
    </source>
</evidence>
<dbReference type="PANTHER" id="PTHR46030">
    <property type="entry name" value="ALPHA-KETOGLUTARATE-DEPENDENT DIOXYGENASE ALKB HOMOLOG 6"/>
    <property type="match status" value="1"/>
</dbReference>
<evidence type="ECO:0000256" key="6">
    <source>
        <dbReference type="ARBA" id="ARBA00023002"/>
    </source>
</evidence>
<proteinExistence type="inferred from homology"/>
<reference evidence="11" key="2">
    <citation type="submission" date="2022-06" db="UniProtKB">
        <authorList>
            <consortium name="EnsemblMetazoa"/>
        </authorList>
    </citation>
    <scope>IDENTIFICATION</scope>
</reference>
<organism evidence="11 12">
    <name type="scientific">Onchocerca volvulus</name>
    <dbReference type="NCBI Taxonomy" id="6282"/>
    <lineage>
        <taxon>Eukaryota</taxon>
        <taxon>Metazoa</taxon>
        <taxon>Ecdysozoa</taxon>
        <taxon>Nematoda</taxon>
        <taxon>Chromadorea</taxon>
        <taxon>Rhabditida</taxon>
        <taxon>Spirurina</taxon>
        <taxon>Spiruromorpha</taxon>
        <taxon>Filarioidea</taxon>
        <taxon>Onchocercidae</taxon>
        <taxon>Onchocerca</taxon>
    </lineage>
</organism>
<evidence type="ECO:0000256" key="4">
    <source>
        <dbReference type="ARBA" id="ARBA00022723"/>
    </source>
</evidence>
<evidence type="ECO:0000313" key="12">
    <source>
        <dbReference type="Proteomes" id="UP000024404"/>
    </source>
</evidence>
<evidence type="ECO:0000256" key="9">
    <source>
        <dbReference type="RuleBase" id="RU003682"/>
    </source>
</evidence>
<dbReference type="Proteomes" id="UP000024404">
    <property type="component" value="Unassembled WGS sequence"/>
</dbReference>
<accession>A0A8R1TV57</accession>
<name>A0A8R1TV57_ONCVO</name>
<evidence type="ECO:0000256" key="3">
    <source>
        <dbReference type="ARBA" id="ARBA00007879"/>
    </source>
</evidence>
<dbReference type="EnsemblMetazoa" id="OVOC5079.1">
    <property type="protein sequence ID" value="OVOC5079.1"/>
    <property type="gene ID" value="WBGene00241888"/>
</dbReference>
<protein>
    <submittedName>
        <fullName evidence="11">Fe2OG dioxygenase domain-containing protein</fullName>
    </submittedName>
</protein>
<evidence type="ECO:0000256" key="8">
    <source>
        <dbReference type="ARBA" id="ARBA00023242"/>
    </source>
</evidence>
<dbReference type="Gene3D" id="2.60.120.590">
    <property type="entry name" value="Alpha-ketoglutarate-dependent dioxygenase AlkB-like"/>
    <property type="match status" value="1"/>
</dbReference>
<keyword evidence="7 9" id="KW-0408">Iron</keyword>
<keyword evidence="6 9" id="KW-0560">Oxidoreductase</keyword>
<evidence type="ECO:0000256" key="7">
    <source>
        <dbReference type="ARBA" id="ARBA00023004"/>
    </source>
</evidence>
<keyword evidence="5" id="KW-0223">Dioxygenase</keyword>
<dbReference type="SUPFAM" id="SSF51197">
    <property type="entry name" value="Clavaminate synthase-like"/>
    <property type="match status" value="1"/>
</dbReference>
<dbReference type="GO" id="GO:0005634">
    <property type="term" value="C:nucleus"/>
    <property type="evidence" value="ECO:0007669"/>
    <property type="project" value="UniProtKB-SubCell"/>
</dbReference>
<keyword evidence="4 9" id="KW-0479">Metal-binding</keyword>
<evidence type="ECO:0000256" key="2">
    <source>
        <dbReference type="ARBA" id="ARBA00004123"/>
    </source>
</evidence>
<feature type="domain" description="Fe2OG dioxygenase" evidence="10">
    <location>
        <begin position="95"/>
        <end position="218"/>
    </location>
</feature>
<comment type="subcellular location">
    <subcellularLocation>
        <location evidence="2">Nucleus</location>
    </subcellularLocation>
</comment>
<evidence type="ECO:0000313" key="11">
    <source>
        <dbReference type="EnsemblMetazoa" id="OVOC5079.1"/>
    </source>
</evidence>
<dbReference type="InterPro" id="IPR032862">
    <property type="entry name" value="ALKBH6"/>
</dbReference>
<dbReference type="InterPro" id="IPR037151">
    <property type="entry name" value="AlkB-like_sf"/>
</dbReference>
<comment type="similarity">
    <text evidence="9">Belongs to the iron/ascorbate-dependent oxidoreductase family.</text>
</comment>
<dbReference type="PROSITE" id="PS51471">
    <property type="entry name" value="FE2OG_OXY"/>
    <property type="match status" value="1"/>
</dbReference>
<keyword evidence="8" id="KW-0539">Nucleus</keyword>
<keyword evidence="12" id="KW-1185">Reference proteome</keyword>
<dbReference type="OMA" id="KSPKTKW"/>
<comment type="cofactor">
    <cofactor evidence="1">
        <name>Fe(2+)</name>
        <dbReference type="ChEBI" id="CHEBI:29033"/>
    </cofactor>
</comment>
<reference evidence="12" key="1">
    <citation type="submission" date="2013-10" db="EMBL/GenBank/DDBJ databases">
        <title>Genome sequencing of Onchocerca volvulus.</title>
        <authorList>
            <person name="Cotton J."/>
            <person name="Tsai J."/>
            <person name="Stanley E."/>
            <person name="Tracey A."/>
            <person name="Holroyd N."/>
            <person name="Lustigman S."/>
            <person name="Berriman M."/>
        </authorList>
    </citation>
    <scope>NUCLEOTIDE SEQUENCE</scope>
</reference>